<feature type="region of interest" description="Disordered" evidence="1">
    <location>
        <begin position="104"/>
        <end position="123"/>
    </location>
</feature>
<organism evidence="2 3">
    <name type="scientific">Oryctolagus cuniculus</name>
    <name type="common">Rabbit</name>
    <dbReference type="NCBI Taxonomy" id="9986"/>
    <lineage>
        <taxon>Eukaryota</taxon>
        <taxon>Metazoa</taxon>
        <taxon>Chordata</taxon>
        <taxon>Craniata</taxon>
        <taxon>Vertebrata</taxon>
        <taxon>Euteleostomi</taxon>
        <taxon>Mammalia</taxon>
        <taxon>Eutheria</taxon>
        <taxon>Euarchontoglires</taxon>
        <taxon>Glires</taxon>
        <taxon>Lagomorpha</taxon>
        <taxon>Leporidae</taxon>
        <taxon>Oryctolagus</taxon>
    </lineage>
</organism>
<feature type="compositionally biased region" description="Pro residues" evidence="1">
    <location>
        <begin position="27"/>
        <end position="50"/>
    </location>
</feature>
<dbReference type="STRING" id="9986.ENSOCUP00000023306"/>
<proteinExistence type="predicted"/>
<dbReference type="PANTHER" id="PTHR47610">
    <property type="entry name" value="TSC22 DOMAIN FAMILY PROTEIN 4"/>
    <property type="match status" value="1"/>
</dbReference>
<dbReference type="PANTHER" id="PTHR47610:SF1">
    <property type="entry name" value="TSC22 DOMAIN FAMILY PROTEIN 4"/>
    <property type="match status" value="1"/>
</dbReference>
<feature type="region of interest" description="Disordered" evidence="1">
    <location>
        <begin position="136"/>
        <end position="174"/>
    </location>
</feature>
<evidence type="ECO:0000313" key="2">
    <source>
        <dbReference type="Ensembl" id="ENSOCUP00000023306.2"/>
    </source>
</evidence>
<gene>
    <name evidence="2" type="primary">TSC22D4</name>
</gene>
<dbReference type="AlphaFoldDB" id="G1U1R8"/>
<feature type="region of interest" description="Disordered" evidence="1">
    <location>
        <begin position="1"/>
        <end position="85"/>
    </location>
</feature>
<reference evidence="2" key="2">
    <citation type="submission" date="2025-08" db="UniProtKB">
        <authorList>
            <consortium name="Ensembl"/>
        </authorList>
    </citation>
    <scope>IDENTIFICATION</scope>
    <source>
        <strain evidence="2">Thorbecke</strain>
    </source>
</reference>
<protein>
    <submittedName>
        <fullName evidence="2">TSC22 domain family member 4</fullName>
    </submittedName>
</protein>
<keyword evidence="3" id="KW-1185">Reference proteome</keyword>
<name>G1U1R8_RABIT</name>
<dbReference type="Proteomes" id="UP000001811">
    <property type="component" value="Chromosome 6"/>
</dbReference>
<dbReference type="GO" id="GO:0006970">
    <property type="term" value="P:response to osmotic stress"/>
    <property type="evidence" value="ECO:0007669"/>
    <property type="project" value="Ensembl"/>
</dbReference>
<dbReference type="Bgee" id="ENSOCUG00000021916">
    <property type="expression patterns" value="Expressed in blood and 15 other cell types or tissues"/>
</dbReference>
<dbReference type="InParanoid" id="G1U1R8"/>
<dbReference type="ExpressionAtlas" id="G1U1R8">
    <property type="expression patterns" value="baseline"/>
</dbReference>
<feature type="region of interest" description="Disordered" evidence="1">
    <location>
        <begin position="186"/>
        <end position="209"/>
    </location>
</feature>
<dbReference type="InterPro" id="IPR042553">
    <property type="entry name" value="TSC22D4"/>
</dbReference>
<dbReference type="FunCoup" id="G1U1R8">
    <property type="interactions" value="53"/>
</dbReference>
<evidence type="ECO:0000313" key="3">
    <source>
        <dbReference type="Proteomes" id="UP000001811"/>
    </source>
</evidence>
<dbReference type="Ensembl" id="ENSOCUT00000022218.2">
    <property type="protein sequence ID" value="ENSOCUP00000023306.2"/>
    <property type="gene ID" value="ENSOCUG00000021916.2"/>
</dbReference>
<evidence type="ECO:0000256" key="1">
    <source>
        <dbReference type="SAM" id="MobiDB-lite"/>
    </source>
</evidence>
<sequence>VEAKRRVVSQITSVTTDYEGPGSPGGSDPPAPPAPAGPPPRLPNGEPNPDPGGKSTPRNGSPPPGAPASRFRVVKLPHGLGEPYRRGRWTCVDVYERDLEPPSFGRLLEGIRGASGGTGGRSLDSRLELASLGLGAPIPQPGLSQGPTSWLRPPPSSPGPQARSLTGGLGQLSVPGKAKVETPLLAASPPQQRLPEPGTGDSAGTSLAPVPLPSLRVEVEAGGPAAGTPPASRRKDGALRLRMELVAPEEAGQVPPHDSRPSSPALYFFPDASLVHKSPDPFGAAAAQSLSLARSMLAISGHLDSDDDRMNNSLGIFTQESAKQGQGSCSHAHLLAPRCVCVCLYPCLCVLEWGKREAEFSTVAHFLPQRCPVENCFDSPAGWPTRRPASPPVECLMSFPHATISCSLGPVHRFTCQRLLHPELGQEMENSQLPRAPFLAARPHARVTLN</sequence>
<dbReference type="HOGENOM" id="CLU_052826_0_0_1"/>
<dbReference type="GO" id="GO:0005634">
    <property type="term" value="C:nucleus"/>
    <property type="evidence" value="ECO:0007669"/>
    <property type="project" value="Ensembl"/>
</dbReference>
<accession>G1U1R8</accession>
<reference evidence="2 3" key="1">
    <citation type="journal article" date="2011" name="Nature">
        <title>A high-resolution map of human evolutionary constraint using 29 mammals.</title>
        <authorList>
            <person name="Lindblad-Toh K."/>
            <person name="Garber M."/>
            <person name="Zuk O."/>
            <person name="Lin M.F."/>
            <person name="Parker B.J."/>
            <person name="Washietl S."/>
            <person name="Kheradpour P."/>
            <person name="Ernst J."/>
            <person name="Jordan G."/>
            <person name="Mauceli E."/>
            <person name="Ward L.D."/>
            <person name="Lowe C.B."/>
            <person name="Holloway A.K."/>
            <person name="Clamp M."/>
            <person name="Gnerre S."/>
            <person name="Alfoldi J."/>
            <person name="Beal K."/>
            <person name="Chang J."/>
            <person name="Clawson H."/>
            <person name="Cuff J."/>
            <person name="Di Palma F."/>
            <person name="Fitzgerald S."/>
            <person name="Flicek P."/>
            <person name="Guttman M."/>
            <person name="Hubisz M.J."/>
            <person name="Jaffe D.B."/>
            <person name="Jungreis I."/>
            <person name="Kent W.J."/>
            <person name="Kostka D."/>
            <person name="Lara M."/>
            <person name="Martins A.L."/>
            <person name="Massingham T."/>
            <person name="Moltke I."/>
            <person name="Raney B.J."/>
            <person name="Rasmussen M.D."/>
            <person name="Robinson J."/>
            <person name="Stark A."/>
            <person name="Vilella A.J."/>
            <person name="Wen J."/>
            <person name="Xie X."/>
            <person name="Zody M.C."/>
            <person name="Baldwin J."/>
            <person name="Bloom T."/>
            <person name="Chin C.W."/>
            <person name="Heiman D."/>
            <person name="Nicol R."/>
            <person name="Nusbaum C."/>
            <person name="Young S."/>
            <person name="Wilkinson J."/>
            <person name="Worley K.C."/>
            <person name="Kovar C.L."/>
            <person name="Muzny D.M."/>
            <person name="Gibbs R.A."/>
            <person name="Cree A."/>
            <person name="Dihn H.H."/>
            <person name="Fowler G."/>
            <person name="Jhangiani S."/>
            <person name="Joshi V."/>
            <person name="Lee S."/>
            <person name="Lewis L.R."/>
            <person name="Nazareth L.V."/>
            <person name="Okwuonu G."/>
            <person name="Santibanez J."/>
            <person name="Warren W.C."/>
            <person name="Mardis E.R."/>
            <person name="Weinstock G.M."/>
            <person name="Wilson R.K."/>
            <person name="Delehaunty K."/>
            <person name="Dooling D."/>
            <person name="Fronik C."/>
            <person name="Fulton L."/>
            <person name="Fulton B."/>
            <person name="Graves T."/>
            <person name="Minx P."/>
            <person name="Sodergren E."/>
            <person name="Birney E."/>
            <person name="Margulies E.H."/>
            <person name="Herrero J."/>
            <person name="Green E.D."/>
            <person name="Haussler D."/>
            <person name="Siepel A."/>
            <person name="Goldman N."/>
            <person name="Pollard K.S."/>
            <person name="Pedersen J.S."/>
            <person name="Lander E.S."/>
            <person name="Kellis M."/>
        </authorList>
    </citation>
    <scope>NUCLEOTIDE SEQUENCE [LARGE SCALE GENOMIC DNA]</scope>
    <source>
        <strain evidence="2 3">Thorbecke inbred</strain>
    </source>
</reference>
<dbReference type="GeneTree" id="ENSGT00940000161400"/>
<reference evidence="2" key="3">
    <citation type="submission" date="2025-09" db="UniProtKB">
        <authorList>
            <consortium name="Ensembl"/>
        </authorList>
    </citation>
    <scope>IDENTIFICATION</scope>
    <source>
        <strain evidence="2">Thorbecke</strain>
    </source>
</reference>
<dbReference type="EMBL" id="AAGW02074201">
    <property type="status" value="NOT_ANNOTATED_CDS"/>
    <property type="molecule type" value="Genomic_DNA"/>
</dbReference>
<dbReference type="GO" id="GO:0005737">
    <property type="term" value="C:cytoplasm"/>
    <property type="evidence" value="ECO:0007669"/>
    <property type="project" value="Ensembl"/>
</dbReference>